<dbReference type="EMBL" id="BGZK01001657">
    <property type="protein sequence ID" value="GBP84076.1"/>
    <property type="molecule type" value="Genomic_DNA"/>
</dbReference>
<protein>
    <submittedName>
        <fullName evidence="1">Uncharacterized protein</fullName>
    </submittedName>
</protein>
<gene>
    <name evidence="1" type="ORF">EVAR_68778_1</name>
</gene>
<sequence length="73" mass="8299">MSPRAGFVLFVAESPAQLAYEELCLIAPWSNVESLRKKKSPAQEHIHYRAEASSRTLTEARTEPQTVWLKTEI</sequence>
<evidence type="ECO:0000313" key="1">
    <source>
        <dbReference type="EMBL" id="GBP84076.1"/>
    </source>
</evidence>
<comment type="caution">
    <text evidence="1">The sequence shown here is derived from an EMBL/GenBank/DDBJ whole genome shotgun (WGS) entry which is preliminary data.</text>
</comment>
<name>A0A4C1Z655_EUMVA</name>
<dbReference type="AlphaFoldDB" id="A0A4C1Z655"/>
<accession>A0A4C1Z655</accession>
<dbReference type="Proteomes" id="UP000299102">
    <property type="component" value="Unassembled WGS sequence"/>
</dbReference>
<keyword evidence="2" id="KW-1185">Reference proteome</keyword>
<reference evidence="1 2" key="1">
    <citation type="journal article" date="2019" name="Commun. Biol.">
        <title>The bagworm genome reveals a unique fibroin gene that provides high tensile strength.</title>
        <authorList>
            <person name="Kono N."/>
            <person name="Nakamura H."/>
            <person name="Ohtoshi R."/>
            <person name="Tomita M."/>
            <person name="Numata K."/>
            <person name="Arakawa K."/>
        </authorList>
    </citation>
    <scope>NUCLEOTIDE SEQUENCE [LARGE SCALE GENOMIC DNA]</scope>
</reference>
<evidence type="ECO:0000313" key="2">
    <source>
        <dbReference type="Proteomes" id="UP000299102"/>
    </source>
</evidence>
<organism evidence="1 2">
    <name type="scientific">Eumeta variegata</name>
    <name type="common">Bagworm moth</name>
    <name type="synonym">Eumeta japonica</name>
    <dbReference type="NCBI Taxonomy" id="151549"/>
    <lineage>
        <taxon>Eukaryota</taxon>
        <taxon>Metazoa</taxon>
        <taxon>Ecdysozoa</taxon>
        <taxon>Arthropoda</taxon>
        <taxon>Hexapoda</taxon>
        <taxon>Insecta</taxon>
        <taxon>Pterygota</taxon>
        <taxon>Neoptera</taxon>
        <taxon>Endopterygota</taxon>
        <taxon>Lepidoptera</taxon>
        <taxon>Glossata</taxon>
        <taxon>Ditrysia</taxon>
        <taxon>Tineoidea</taxon>
        <taxon>Psychidae</taxon>
        <taxon>Oiketicinae</taxon>
        <taxon>Eumeta</taxon>
    </lineage>
</organism>
<proteinExistence type="predicted"/>